<keyword evidence="16" id="KW-1185">Reference proteome</keyword>
<feature type="transmembrane region" description="Helical" evidence="13">
    <location>
        <begin position="84"/>
        <end position="104"/>
    </location>
</feature>
<keyword evidence="9 13" id="KW-1133">Transmembrane helix</keyword>
<evidence type="ECO:0000256" key="3">
    <source>
        <dbReference type="ARBA" id="ARBA00022448"/>
    </source>
</evidence>
<name>I9DPR4_9ALTE</name>
<dbReference type="Pfam" id="PF01292">
    <property type="entry name" value="Ni_hydr_CYTB"/>
    <property type="match status" value="1"/>
</dbReference>
<evidence type="ECO:0000256" key="12">
    <source>
        <dbReference type="ARBA" id="ARBA00037975"/>
    </source>
</evidence>
<keyword evidence="11 13" id="KW-0472">Membrane</keyword>
<accession>I9DPR4</accession>
<reference evidence="15 16" key="1">
    <citation type="journal article" date="2012" name="J. Bacteriol.">
        <title>Genome Sequence of Pectin-Degrading Alishewanella agri, Isolated from Landfill Soil.</title>
        <authorList>
            <person name="Kim J."/>
            <person name="Jung J."/>
            <person name="Sung J.S."/>
            <person name="Chun J."/>
            <person name="Park W."/>
        </authorList>
    </citation>
    <scope>NUCLEOTIDE SEQUENCE [LARGE SCALE GENOMIC DNA]</scope>
    <source>
        <strain evidence="15 16">BL06</strain>
    </source>
</reference>
<dbReference type="GO" id="GO:0022904">
    <property type="term" value="P:respiratory electron transport chain"/>
    <property type="evidence" value="ECO:0007669"/>
    <property type="project" value="InterPro"/>
</dbReference>
<evidence type="ECO:0000259" key="14">
    <source>
        <dbReference type="Pfam" id="PF01292"/>
    </source>
</evidence>
<comment type="cofactor">
    <cofactor evidence="1">
        <name>heme b</name>
        <dbReference type="ChEBI" id="CHEBI:60344"/>
    </cofactor>
</comment>
<evidence type="ECO:0000313" key="15">
    <source>
        <dbReference type="EMBL" id="EIW88010.1"/>
    </source>
</evidence>
<evidence type="ECO:0000256" key="1">
    <source>
        <dbReference type="ARBA" id="ARBA00001970"/>
    </source>
</evidence>
<feature type="transmembrane region" description="Helical" evidence="13">
    <location>
        <begin position="13"/>
        <end position="33"/>
    </location>
</feature>
<dbReference type="eggNOG" id="COG3038">
    <property type="taxonomic scope" value="Bacteria"/>
</dbReference>
<evidence type="ECO:0000256" key="10">
    <source>
        <dbReference type="ARBA" id="ARBA00023004"/>
    </source>
</evidence>
<dbReference type="GO" id="GO:0020037">
    <property type="term" value="F:heme binding"/>
    <property type="evidence" value="ECO:0007669"/>
    <property type="project" value="TreeGrafter"/>
</dbReference>
<evidence type="ECO:0000256" key="11">
    <source>
        <dbReference type="ARBA" id="ARBA00023136"/>
    </source>
</evidence>
<keyword evidence="5" id="KW-0349">Heme</keyword>
<dbReference type="PANTHER" id="PTHR30529">
    <property type="entry name" value="CYTOCHROME B561"/>
    <property type="match status" value="1"/>
</dbReference>
<evidence type="ECO:0000256" key="13">
    <source>
        <dbReference type="SAM" id="Phobius"/>
    </source>
</evidence>
<dbReference type="GO" id="GO:0009055">
    <property type="term" value="F:electron transfer activity"/>
    <property type="evidence" value="ECO:0007669"/>
    <property type="project" value="InterPro"/>
</dbReference>
<proteinExistence type="inferred from homology"/>
<keyword evidence="8" id="KW-0249">Electron transport</keyword>
<evidence type="ECO:0000256" key="9">
    <source>
        <dbReference type="ARBA" id="ARBA00022989"/>
    </source>
</evidence>
<dbReference type="GO" id="GO:0005886">
    <property type="term" value="C:plasma membrane"/>
    <property type="evidence" value="ECO:0007669"/>
    <property type="project" value="UniProtKB-SubCell"/>
</dbReference>
<protein>
    <submittedName>
        <fullName evidence="15">Cytochrome B561</fullName>
    </submittedName>
</protein>
<organism evidence="15 16">
    <name type="scientific">Alishewanella agri BL06</name>
    <dbReference type="NCBI Taxonomy" id="1195246"/>
    <lineage>
        <taxon>Bacteria</taxon>
        <taxon>Pseudomonadati</taxon>
        <taxon>Pseudomonadota</taxon>
        <taxon>Gammaproteobacteria</taxon>
        <taxon>Alteromonadales</taxon>
        <taxon>Alteromonadaceae</taxon>
        <taxon>Alishewanella</taxon>
    </lineage>
</organism>
<keyword evidence="3" id="KW-0813">Transport</keyword>
<evidence type="ECO:0000256" key="2">
    <source>
        <dbReference type="ARBA" id="ARBA00004651"/>
    </source>
</evidence>
<feature type="domain" description="Cytochrome b561 bacterial/Ni-hydrogenase" evidence="14">
    <location>
        <begin position="7"/>
        <end position="174"/>
    </location>
</feature>
<keyword evidence="7" id="KW-0479">Metal-binding</keyword>
<evidence type="ECO:0000313" key="16">
    <source>
        <dbReference type="Proteomes" id="UP000035062"/>
    </source>
</evidence>
<dbReference type="InterPro" id="IPR052168">
    <property type="entry name" value="Cytochrome_b561_oxidase"/>
</dbReference>
<feature type="transmembrane region" description="Helical" evidence="13">
    <location>
        <begin position="45"/>
        <end position="64"/>
    </location>
</feature>
<keyword evidence="10" id="KW-0408">Iron</keyword>
<dbReference type="InterPro" id="IPR011577">
    <property type="entry name" value="Cyt_b561_bac/Ni-Hgenase"/>
</dbReference>
<keyword evidence="4" id="KW-1003">Cell membrane</keyword>
<keyword evidence="6 13" id="KW-0812">Transmembrane</keyword>
<comment type="subcellular location">
    <subcellularLocation>
        <location evidence="2">Cell membrane</location>
        <topology evidence="2">Multi-pass membrane protein</topology>
    </subcellularLocation>
</comment>
<dbReference type="STRING" id="1195246.AGRI_12431"/>
<dbReference type="PANTHER" id="PTHR30529:SF6">
    <property type="entry name" value="BLL0291 PROTEIN"/>
    <property type="match status" value="1"/>
</dbReference>
<evidence type="ECO:0000256" key="5">
    <source>
        <dbReference type="ARBA" id="ARBA00022617"/>
    </source>
</evidence>
<evidence type="ECO:0000256" key="6">
    <source>
        <dbReference type="ARBA" id="ARBA00022692"/>
    </source>
</evidence>
<dbReference type="Proteomes" id="UP000035062">
    <property type="component" value="Unassembled WGS sequence"/>
</dbReference>
<comment type="caution">
    <text evidence="15">The sequence shown here is derived from an EMBL/GenBank/DDBJ whole genome shotgun (WGS) entry which is preliminary data.</text>
</comment>
<evidence type="ECO:0000256" key="4">
    <source>
        <dbReference type="ARBA" id="ARBA00022475"/>
    </source>
</evidence>
<dbReference type="InterPro" id="IPR016174">
    <property type="entry name" value="Di-haem_cyt_TM"/>
</dbReference>
<dbReference type="GO" id="GO:0046872">
    <property type="term" value="F:metal ion binding"/>
    <property type="evidence" value="ECO:0007669"/>
    <property type="project" value="UniProtKB-KW"/>
</dbReference>
<comment type="similarity">
    <text evidence="12">Belongs to the cytochrome b561 family.</text>
</comment>
<evidence type="ECO:0000256" key="8">
    <source>
        <dbReference type="ARBA" id="ARBA00022982"/>
    </source>
</evidence>
<dbReference type="SUPFAM" id="SSF81342">
    <property type="entry name" value="Transmembrane di-heme cytochromes"/>
    <property type="match status" value="1"/>
</dbReference>
<feature type="transmembrane region" description="Helical" evidence="13">
    <location>
        <begin position="141"/>
        <end position="162"/>
    </location>
</feature>
<gene>
    <name evidence="15" type="ORF">AGRI_12431</name>
</gene>
<dbReference type="Gene3D" id="1.20.950.20">
    <property type="entry name" value="Transmembrane di-heme cytochromes, Chain C"/>
    <property type="match status" value="2"/>
</dbReference>
<sequence>MNKPHLYPLAMRVMHWLMAALVLSLVFAGLTMVKSLGPWQQQLLAWHKAMGLLAMLAILVRLYIRLRSDTPKLPDSVPKLQQLAAKLTQLGFYILLVVMPLSGYLMQNAAGRPLELFGLSLPSLLNTDLALYGLFREIHGWAALLLVLLLVVHIIAALYHGLIKRDGVFSSMVKASATANRKP</sequence>
<dbReference type="EMBL" id="AKKU01000025">
    <property type="protein sequence ID" value="EIW88010.1"/>
    <property type="molecule type" value="Genomic_DNA"/>
</dbReference>
<dbReference type="AlphaFoldDB" id="I9DPR4"/>
<evidence type="ECO:0000256" key="7">
    <source>
        <dbReference type="ARBA" id="ARBA00022723"/>
    </source>
</evidence>
<dbReference type="PATRIC" id="fig|1195246.3.peg.2464"/>
<dbReference type="RefSeq" id="WP_008985276.1">
    <property type="nucleotide sequence ID" value="NZ_AKKU01000025.1"/>
</dbReference>